<dbReference type="AlphaFoldDB" id="A0AAP6ZU24"/>
<accession>A0AAP6ZU24</accession>
<evidence type="ECO:0000313" key="1">
    <source>
        <dbReference type="EMBL" id="NOJ24209.1"/>
    </source>
</evidence>
<comment type="caution">
    <text evidence="1">The sequence shown here is derived from an EMBL/GenBank/DDBJ whole genome shotgun (WGS) entry which is preliminary data.</text>
</comment>
<dbReference type="Proteomes" id="UP000576645">
    <property type="component" value="Unassembled WGS sequence"/>
</dbReference>
<organism evidence="1 2">
    <name type="scientific">Vibrio coralliilyticus</name>
    <dbReference type="NCBI Taxonomy" id="190893"/>
    <lineage>
        <taxon>Bacteria</taxon>
        <taxon>Pseudomonadati</taxon>
        <taxon>Pseudomonadota</taxon>
        <taxon>Gammaproteobacteria</taxon>
        <taxon>Vibrionales</taxon>
        <taxon>Vibrionaceae</taxon>
        <taxon>Vibrio</taxon>
    </lineage>
</organism>
<gene>
    <name evidence="1" type="ORF">F0238_15855</name>
</gene>
<name>A0AAP6ZU24_9VIBR</name>
<proteinExistence type="predicted"/>
<dbReference type="EMBL" id="VTXP01000008">
    <property type="protein sequence ID" value="NOJ24209.1"/>
    <property type="molecule type" value="Genomic_DNA"/>
</dbReference>
<sequence length="131" mass="15075">MKKIRFVRSHVGVTLNHYGLNQIRKRIAIPALLRNGNEHFATFMGFIDARECDFMQRVKLLGFTCFSADDGRTWTQWGPHTCVVGIRKWDEYYVVLFDGAPKTLPYPPKLAQRYHNNVIPLSDPANSSFTS</sequence>
<reference evidence="1 2" key="1">
    <citation type="submission" date="2019-09" db="EMBL/GenBank/DDBJ databases">
        <title>Draft genome sequencing and comparative genomics of hatchery-associated Vibrios.</title>
        <authorList>
            <person name="Kehlet-Delgado H."/>
            <person name="Mueller R.S."/>
        </authorList>
    </citation>
    <scope>NUCLEOTIDE SEQUENCE [LARGE SCALE GENOMIC DNA]</scope>
    <source>
        <strain evidence="1 2">09-121-3</strain>
    </source>
</reference>
<protein>
    <submittedName>
        <fullName evidence="1">Uncharacterized protein</fullName>
    </submittedName>
</protein>
<evidence type="ECO:0000313" key="2">
    <source>
        <dbReference type="Proteomes" id="UP000576645"/>
    </source>
</evidence>